<keyword evidence="9 14" id="KW-0547">Nucleotide-binding</keyword>
<dbReference type="InterPro" id="IPR013651">
    <property type="entry name" value="ATP-grasp_RimK-type"/>
</dbReference>
<dbReference type="NCBIfam" id="TIGR02068">
    <property type="entry name" value="cya_phycin_syn"/>
    <property type="match status" value="1"/>
</dbReference>
<evidence type="ECO:0000256" key="8">
    <source>
        <dbReference type="ARBA" id="ARBA00022598"/>
    </source>
</evidence>
<dbReference type="Pfam" id="PF08245">
    <property type="entry name" value="Mur_ligase_M"/>
    <property type="match status" value="1"/>
</dbReference>
<evidence type="ECO:0000256" key="9">
    <source>
        <dbReference type="ARBA" id="ARBA00022741"/>
    </source>
</evidence>
<dbReference type="Pfam" id="PF18921">
    <property type="entry name" value="Cyanophycin_syn"/>
    <property type="match status" value="1"/>
</dbReference>
<dbReference type="PROSITE" id="PS01011">
    <property type="entry name" value="FOLYLPOLYGLU_SYNT_1"/>
    <property type="match status" value="1"/>
</dbReference>
<dbReference type="SUPFAM" id="SSF56059">
    <property type="entry name" value="Glutathione synthetase ATP-binding domain-like"/>
    <property type="match status" value="1"/>
</dbReference>
<evidence type="ECO:0000256" key="2">
    <source>
        <dbReference type="ARBA" id="ARBA00004752"/>
    </source>
</evidence>
<evidence type="ECO:0000259" key="15">
    <source>
        <dbReference type="PROSITE" id="PS50975"/>
    </source>
</evidence>
<dbReference type="PANTHER" id="PTHR23135:SF18">
    <property type="entry name" value="CYANOPHYCIN SYNTHETASE"/>
    <property type="match status" value="1"/>
</dbReference>
<evidence type="ECO:0000256" key="10">
    <source>
        <dbReference type="ARBA" id="ARBA00022840"/>
    </source>
</evidence>
<dbReference type="SUPFAM" id="SSF53623">
    <property type="entry name" value="MurD-like peptide ligases, catalytic domain"/>
    <property type="match status" value="1"/>
</dbReference>
<dbReference type="RefSeq" id="WP_380026484.1">
    <property type="nucleotide sequence ID" value="NZ_JBHSHC010000106.1"/>
</dbReference>
<comment type="subunit">
    <text evidence="4">Homodimer.</text>
</comment>
<protein>
    <recommendedName>
        <fullName evidence="7">Cyanophycin synthetase</fullName>
        <ecNumber evidence="6">6.3.2.29</ecNumber>
        <ecNumber evidence="5">6.3.2.30</ecNumber>
    </recommendedName>
    <alternativeName>
        <fullName evidence="11">Cyanophycin synthase</fullName>
    </alternativeName>
</protein>
<evidence type="ECO:0000256" key="4">
    <source>
        <dbReference type="ARBA" id="ARBA00011738"/>
    </source>
</evidence>
<dbReference type="Pfam" id="PF08443">
    <property type="entry name" value="RimK"/>
    <property type="match status" value="1"/>
</dbReference>
<sequence>MRISEIRTLPGPNIYNHKPVLVMKLHLEELTEKESYEIPGFIERLLNLLPGVHTHHCAKGRPGGFIERLYGGTYFGHIVEHVALELTELAGIPAFFGKTLYADGPGIYDVVVEYKAEQSTRYILKTAVELVEALAKGEPFPLEKHVEEAKRIAALTELGPSTRAIVDAAERRGIPYVRLNDGSLVQLGHGKNRKHIQATLSEHTRAIAVDIASDKALTKTLLEQASVPVPRGRTVRTAEEAIQFLAEAGAPVVVKPLNGCQGKGVSLNLTTAAEVKHAYNIAREYSSDVMVEEFFKGSNYRVLMVNGRVIAASERLPAYVVGDGVHSIVELIEIVNQDPLRGDDHEKPLTRIIIDPILIAYIRKCGRRLHDVPEKGEIVFLRESANLSTGGTARDVTAILHPQIARLCERVTRIIGLDICGIDLVHQNIAEPLQIGEGGIIEVNAAPGIRMHHFPSEGEARDVGEAIIEMLYPADSSARIPIVSITGTNGKTTTTRMIGHILGTTGKTVGMTTTDGIFIAGECIAKGDTTGPRSARTVLSDPSVEIAVLETARGGIVRSGLAYDWSDVAVITNIQPDHIGQDGIEQLDDLLHIKSLLAERVREGGTLVLNADDELLAGLMDIPRIRKVKKKVVYFSLYANQPVVKRHLEIGGTAYFLKHGWIVEAVGETENRIVRASDIPVTMCGTAEFHVANAMAAIAACRGYGMTRERIASAIKSFRSDRDNPGRTNLYKVAGGYVLVDYGHNPDSFAAICRMASQWKGRTVTGVIGVPGDRDNSTVEQAARVAARGFHRLIVKEDRDLRGRLRGEIANLMYRAAKTEVPDRECHIVLDECEALAKAIQEMRNDEILIVFYEKLEPVMDVLRKFGAVSVSTIEGLVPQLSAVKI</sequence>
<evidence type="ECO:0000256" key="12">
    <source>
        <dbReference type="ARBA" id="ARBA00048094"/>
    </source>
</evidence>
<evidence type="ECO:0000256" key="7">
    <source>
        <dbReference type="ARBA" id="ARBA00022036"/>
    </source>
</evidence>
<dbReference type="InterPro" id="IPR013221">
    <property type="entry name" value="Mur_ligase_cen"/>
</dbReference>
<feature type="domain" description="ATP-grasp" evidence="15">
    <location>
        <begin position="219"/>
        <end position="472"/>
    </location>
</feature>
<gene>
    <name evidence="16" type="primary">cphA</name>
    <name evidence="16" type="ORF">ACFO8Q_14410</name>
</gene>
<dbReference type="InterPro" id="IPR018109">
    <property type="entry name" value="Folylpolyglutamate_synth_CS"/>
</dbReference>
<comment type="catalytic activity">
    <reaction evidence="12">
        <text>[L-4-(L-arginin-2-N-yl)aspartate](n)-L-aspartate + L-arginine + ATP = [L-4-(L-arginin-2-N-yl)aspartate](n+1) + ADP + phosphate + H(+)</text>
        <dbReference type="Rhea" id="RHEA:23888"/>
        <dbReference type="Rhea" id="RHEA-COMP:13732"/>
        <dbReference type="Rhea" id="RHEA-COMP:13733"/>
        <dbReference type="ChEBI" id="CHEBI:15378"/>
        <dbReference type="ChEBI" id="CHEBI:30616"/>
        <dbReference type="ChEBI" id="CHEBI:32682"/>
        <dbReference type="ChEBI" id="CHEBI:43474"/>
        <dbReference type="ChEBI" id="CHEBI:137986"/>
        <dbReference type="ChEBI" id="CHEBI:137990"/>
        <dbReference type="ChEBI" id="CHEBI:456216"/>
        <dbReference type="EC" id="6.3.2.30"/>
    </reaction>
</comment>
<evidence type="ECO:0000313" key="17">
    <source>
        <dbReference type="Proteomes" id="UP001596002"/>
    </source>
</evidence>
<dbReference type="InterPro" id="IPR011810">
    <property type="entry name" value="Cya_phycin_syn"/>
</dbReference>
<evidence type="ECO:0000256" key="13">
    <source>
        <dbReference type="ARBA" id="ARBA00048425"/>
    </source>
</evidence>
<dbReference type="InterPro" id="IPR004101">
    <property type="entry name" value="Mur_ligase_C"/>
</dbReference>
<dbReference type="Pfam" id="PF02875">
    <property type="entry name" value="Mur_ligase_C"/>
    <property type="match status" value="1"/>
</dbReference>
<dbReference type="Gene3D" id="3.30.470.20">
    <property type="entry name" value="ATP-grasp fold, B domain"/>
    <property type="match status" value="2"/>
</dbReference>
<comment type="pathway">
    <text evidence="2">Cell wall biogenesis; peptidoglycan biosynthesis.</text>
</comment>
<organism evidence="16 17">
    <name type="scientific">Effusibacillus consociatus</name>
    <dbReference type="NCBI Taxonomy" id="1117041"/>
    <lineage>
        <taxon>Bacteria</taxon>
        <taxon>Bacillati</taxon>
        <taxon>Bacillota</taxon>
        <taxon>Bacilli</taxon>
        <taxon>Bacillales</taxon>
        <taxon>Alicyclobacillaceae</taxon>
        <taxon>Effusibacillus</taxon>
    </lineage>
</organism>
<dbReference type="EC" id="6.3.2.29" evidence="6"/>
<comment type="catalytic activity">
    <reaction evidence="13">
        <text>[L-4-(L-arginin-2-N-yl)aspartate](n) + L-aspartate + ATP = [L-4-(L-arginin-2-N-yl)aspartate](n)-L-aspartate + ADP + phosphate + H(+)</text>
        <dbReference type="Rhea" id="RHEA:13277"/>
        <dbReference type="Rhea" id="RHEA-COMP:13728"/>
        <dbReference type="Rhea" id="RHEA-COMP:13733"/>
        <dbReference type="ChEBI" id="CHEBI:15378"/>
        <dbReference type="ChEBI" id="CHEBI:29991"/>
        <dbReference type="ChEBI" id="CHEBI:30616"/>
        <dbReference type="ChEBI" id="CHEBI:43474"/>
        <dbReference type="ChEBI" id="CHEBI:137986"/>
        <dbReference type="ChEBI" id="CHEBI:137990"/>
        <dbReference type="ChEBI" id="CHEBI:456216"/>
        <dbReference type="EC" id="6.3.2.29"/>
    </reaction>
</comment>
<dbReference type="EC" id="6.3.2.30" evidence="5"/>
<dbReference type="InterPro" id="IPR036565">
    <property type="entry name" value="Mur-like_cat_sf"/>
</dbReference>
<dbReference type="Proteomes" id="UP001596002">
    <property type="component" value="Unassembled WGS sequence"/>
</dbReference>
<comment type="function">
    <text evidence="1">Catalyzes the ATP-dependent polymerization of arginine and aspartate to multi-L-arginyl-poly-L-aspartic acid (cyanophycin; a water-insoluble reserve polymer).</text>
</comment>
<dbReference type="NCBIfam" id="NF010623">
    <property type="entry name" value="PRK14016.1"/>
    <property type="match status" value="1"/>
</dbReference>
<keyword evidence="10 14" id="KW-0067">ATP-binding</keyword>
<evidence type="ECO:0000256" key="3">
    <source>
        <dbReference type="ARBA" id="ARBA00009060"/>
    </source>
</evidence>
<dbReference type="InterPro" id="IPR011761">
    <property type="entry name" value="ATP-grasp"/>
</dbReference>
<dbReference type="SMART" id="SM01209">
    <property type="entry name" value="GARS_A"/>
    <property type="match status" value="1"/>
</dbReference>
<dbReference type="PANTHER" id="PTHR23135">
    <property type="entry name" value="MUR LIGASE FAMILY MEMBER"/>
    <property type="match status" value="1"/>
</dbReference>
<reference evidence="17" key="1">
    <citation type="journal article" date="2019" name="Int. J. Syst. Evol. Microbiol.">
        <title>The Global Catalogue of Microorganisms (GCM) 10K type strain sequencing project: providing services to taxonomists for standard genome sequencing and annotation.</title>
        <authorList>
            <consortium name="The Broad Institute Genomics Platform"/>
            <consortium name="The Broad Institute Genome Sequencing Center for Infectious Disease"/>
            <person name="Wu L."/>
            <person name="Ma J."/>
        </authorList>
    </citation>
    <scope>NUCLEOTIDE SEQUENCE [LARGE SCALE GENOMIC DNA]</scope>
    <source>
        <strain evidence="17">WYCCWR 12678</strain>
    </source>
</reference>
<evidence type="ECO:0000256" key="11">
    <source>
        <dbReference type="ARBA" id="ARBA00031353"/>
    </source>
</evidence>
<dbReference type="EMBL" id="JBHSHC010000106">
    <property type="protein sequence ID" value="MFC4768534.1"/>
    <property type="molecule type" value="Genomic_DNA"/>
</dbReference>
<evidence type="ECO:0000313" key="16">
    <source>
        <dbReference type="EMBL" id="MFC4768534.1"/>
    </source>
</evidence>
<comment type="similarity">
    <text evidence="3">In the C-terminal section; belongs to the MurCDEF family.</text>
</comment>
<evidence type="ECO:0000256" key="14">
    <source>
        <dbReference type="PROSITE-ProRule" id="PRU00409"/>
    </source>
</evidence>
<evidence type="ECO:0000256" key="5">
    <source>
        <dbReference type="ARBA" id="ARBA00012968"/>
    </source>
</evidence>
<dbReference type="GO" id="GO:0071161">
    <property type="term" value="F:cyanophycin synthetase activity (L-arginine-adding)"/>
    <property type="evidence" value="ECO:0007669"/>
    <property type="project" value="UniProtKB-EC"/>
</dbReference>
<dbReference type="GO" id="GO:0071160">
    <property type="term" value="F:cyanophycin synthetase activity (L-aspartate-adding)"/>
    <property type="evidence" value="ECO:0007669"/>
    <property type="project" value="UniProtKB-EC"/>
</dbReference>
<dbReference type="Gene3D" id="3.90.190.20">
    <property type="entry name" value="Mur ligase, C-terminal domain"/>
    <property type="match status" value="1"/>
</dbReference>
<keyword evidence="17" id="KW-1185">Reference proteome</keyword>
<evidence type="ECO:0000256" key="1">
    <source>
        <dbReference type="ARBA" id="ARBA00003184"/>
    </source>
</evidence>
<accession>A0ABV9Q402</accession>
<evidence type="ECO:0000256" key="6">
    <source>
        <dbReference type="ARBA" id="ARBA00013005"/>
    </source>
</evidence>
<dbReference type="SUPFAM" id="SSF53244">
    <property type="entry name" value="MurD-like peptide ligases, peptide-binding domain"/>
    <property type="match status" value="1"/>
</dbReference>
<name>A0ABV9Q402_9BACL</name>
<dbReference type="InterPro" id="IPR036615">
    <property type="entry name" value="Mur_ligase_C_dom_sf"/>
</dbReference>
<dbReference type="InterPro" id="IPR044019">
    <property type="entry name" value="Cyanophycin_syn_N"/>
</dbReference>
<dbReference type="PROSITE" id="PS50975">
    <property type="entry name" value="ATP_GRASP"/>
    <property type="match status" value="1"/>
</dbReference>
<comment type="caution">
    <text evidence="16">The sequence shown here is derived from an EMBL/GenBank/DDBJ whole genome shotgun (WGS) entry which is preliminary data.</text>
</comment>
<dbReference type="Gene3D" id="3.40.1190.10">
    <property type="entry name" value="Mur-like, catalytic domain"/>
    <property type="match status" value="1"/>
</dbReference>
<keyword evidence="8 16" id="KW-0436">Ligase</keyword>
<proteinExistence type="inferred from homology"/>